<protein>
    <submittedName>
        <fullName evidence="2">DUF58 domain-containing protein</fullName>
    </submittedName>
</protein>
<dbReference type="Proteomes" id="UP001629953">
    <property type="component" value="Unassembled WGS sequence"/>
</dbReference>
<dbReference type="PANTHER" id="PTHR33608:SF12">
    <property type="entry name" value="DUF58 DOMAIN-CONTAINING PROTEIN"/>
    <property type="match status" value="1"/>
</dbReference>
<organism evidence="2 3">
    <name type="scientific">Celerinatantimonas yamalensis</name>
    <dbReference type="NCBI Taxonomy" id="559956"/>
    <lineage>
        <taxon>Bacteria</taxon>
        <taxon>Pseudomonadati</taxon>
        <taxon>Pseudomonadota</taxon>
        <taxon>Gammaproteobacteria</taxon>
        <taxon>Celerinatantimonadaceae</taxon>
        <taxon>Celerinatantimonas</taxon>
    </lineage>
</organism>
<sequence>MFAVHRASPIELSLEQLLQCRFIHYHPGLTKQLSHSRQAGQILSPQRGHGMEFDQVRQYQRGDDIRHIDWRVSARTGKTHSKIFREERDRPVIVAIDLSVSMFFGSQDKIKAMMACELAAILGWHSIGERQRTGLQLLTNDPIYTPLAQQQSRWLAQLQQLCTCYQQQLTHLTQSISTQNHLDAMTRRLPTGASLHIISDFYHYSDKQLAHLSHCAQRHSVTLWQVTDPMEFSLPEAAYGRLSVAHGTTQSWLRPQSKRFKQAYQSAALARQQRLQTQLAQYVLPLHQLSTSEDWHAYF</sequence>
<comment type="caution">
    <text evidence="2">The sequence shown here is derived from an EMBL/GenBank/DDBJ whole genome shotgun (WGS) entry which is preliminary data.</text>
</comment>
<dbReference type="InterPro" id="IPR002881">
    <property type="entry name" value="DUF58"/>
</dbReference>
<dbReference type="PANTHER" id="PTHR33608">
    <property type="entry name" value="BLL2464 PROTEIN"/>
    <property type="match status" value="1"/>
</dbReference>
<feature type="domain" description="DUF58" evidence="1">
    <location>
        <begin position="55"/>
        <end position="272"/>
    </location>
</feature>
<evidence type="ECO:0000313" key="2">
    <source>
        <dbReference type="EMBL" id="MFM2483637.1"/>
    </source>
</evidence>
<accession>A0ABW9G298</accession>
<keyword evidence="3" id="KW-1185">Reference proteome</keyword>
<dbReference type="Pfam" id="PF01882">
    <property type="entry name" value="DUF58"/>
    <property type="match status" value="1"/>
</dbReference>
<gene>
    <name evidence="2" type="ORF">ABUE30_00845</name>
</gene>
<evidence type="ECO:0000313" key="3">
    <source>
        <dbReference type="Proteomes" id="UP001629953"/>
    </source>
</evidence>
<dbReference type="RefSeq" id="WP_408621775.1">
    <property type="nucleotide sequence ID" value="NZ_JBEQCT010000001.1"/>
</dbReference>
<evidence type="ECO:0000259" key="1">
    <source>
        <dbReference type="Pfam" id="PF01882"/>
    </source>
</evidence>
<name>A0ABW9G298_9GAMM</name>
<proteinExistence type="predicted"/>
<reference evidence="2 3" key="1">
    <citation type="journal article" date="2013" name="Int. J. Syst. Evol. Microbiol.">
        <title>Celerinatantimonas yamalensis sp. nov., a cold-adapted diazotrophic bacterium from a cold permafrost brine.</title>
        <authorList>
            <person name="Shcherbakova V."/>
            <person name="Chuvilskaya N."/>
            <person name="Rivkina E."/>
            <person name="Demidov N."/>
            <person name="Uchaeva V."/>
            <person name="Suetin S."/>
            <person name="Suzina N."/>
            <person name="Gilichinsky D."/>
        </authorList>
    </citation>
    <scope>NUCLEOTIDE SEQUENCE [LARGE SCALE GENOMIC DNA]</scope>
    <source>
        <strain evidence="2 3">C7</strain>
    </source>
</reference>
<dbReference type="EMBL" id="JBEQCT010000001">
    <property type="protein sequence ID" value="MFM2483637.1"/>
    <property type="molecule type" value="Genomic_DNA"/>
</dbReference>